<reference evidence="1" key="1">
    <citation type="journal article" date="2014" name="Front. Microbiol.">
        <title>High frequency of phylogenetically diverse reductive dehalogenase-homologous genes in deep subseafloor sedimentary metagenomes.</title>
        <authorList>
            <person name="Kawai M."/>
            <person name="Futagami T."/>
            <person name="Toyoda A."/>
            <person name="Takaki Y."/>
            <person name="Nishi S."/>
            <person name="Hori S."/>
            <person name="Arai W."/>
            <person name="Tsubouchi T."/>
            <person name="Morono Y."/>
            <person name="Uchiyama I."/>
            <person name="Ito T."/>
            <person name="Fujiyama A."/>
            <person name="Inagaki F."/>
            <person name="Takami H."/>
        </authorList>
    </citation>
    <scope>NUCLEOTIDE SEQUENCE</scope>
    <source>
        <strain evidence="1">Expedition CK06-06</strain>
    </source>
</reference>
<accession>X1TVV9</accession>
<gene>
    <name evidence="1" type="ORF">S12H4_38849</name>
</gene>
<comment type="caution">
    <text evidence="1">The sequence shown here is derived from an EMBL/GenBank/DDBJ whole genome shotgun (WGS) entry which is preliminary data.</text>
</comment>
<evidence type="ECO:0000313" key="1">
    <source>
        <dbReference type="EMBL" id="GAI95491.1"/>
    </source>
</evidence>
<protein>
    <submittedName>
        <fullName evidence="1">Uncharacterized protein</fullName>
    </submittedName>
</protein>
<sequence length="49" mass="5398">MADEMAEKLAEAKKKMFGAQQPAGKVIILVKGDSLIQSKDPKVEVRQLE</sequence>
<organism evidence="1">
    <name type="scientific">marine sediment metagenome</name>
    <dbReference type="NCBI Taxonomy" id="412755"/>
    <lineage>
        <taxon>unclassified sequences</taxon>
        <taxon>metagenomes</taxon>
        <taxon>ecological metagenomes</taxon>
    </lineage>
</organism>
<proteinExistence type="predicted"/>
<name>X1TVV9_9ZZZZ</name>
<dbReference type="AlphaFoldDB" id="X1TVV9"/>
<dbReference type="EMBL" id="BARW01023422">
    <property type="protein sequence ID" value="GAI95491.1"/>
    <property type="molecule type" value="Genomic_DNA"/>
</dbReference>